<feature type="compositionally biased region" description="Pro residues" evidence="6">
    <location>
        <begin position="1221"/>
        <end position="1239"/>
    </location>
</feature>
<evidence type="ECO:0000256" key="2">
    <source>
        <dbReference type="ARBA" id="ARBA00004496"/>
    </source>
</evidence>
<feature type="compositionally biased region" description="Basic residues" evidence="6">
    <location>
        <begin position="489"/>
        <end position="499"/>
    </location>
</feature>
<feature type="compositionally biased region" description="Low complexity" evidence="6">
    <location>
        <begin position="1199"/>
        <end position="1219"/>
    </location>
</feature>
<feature type="region of interest" description="Disordered" evidence="6">
    <location>
        <begin position="980"/>
        <end position="1012"/>
    </location>
</feature>
<dbReference type="Proteomes" id="UP000601435">
    <property type="component" value="Unassembled WGS sequence"/>
</dbReference>
<keyword evidence="5" id="KW-0539">Nucleus</keyword>
<dbReference type="GO" id="GO:0000338">
    <property type="term" value="P:protein deneddylation"/>
    <property type="evidence" value="ECO:0007669"/>
    <property type="project" value="InterPro"/>
</dbReference>
<protein>
    <submittedName>
        <fullName evidence="8">CSN8 protein</fullName>
    </submittedName>
</protein>
<dbReference type="Pfam" id="PF10075">
    <property type="entry name" value="CSN8_PSD8_EIF3K"/>
    <property type="match status" value="1"/>
</dbReference>
<feature type="region of interest" description="Disordered" evidence="6">
    <location>
        <begin position="390"/>
        <end position="412"/>
    </location>
</feature>
<evidence type="ECO:0000313" key="9">
    <source>
        <dbReference type="Proteomes" id="UP000601435"/>
    </source>
</evidence>
<feature type="region of interest" description="Disordered" evidence="6">
    <location>
        <begin position="161"/>
        <end position="218"/>
    </location>
</feature>
<feature type="compositionally biased region" description="Low complexity" evidence="6">
    <location>
        <begin position="1053"/>
        <end position="1064"/>
    </location>
</feature>
<evidence type="ECO:0000256" key="1">
    <source>
        <dbReference type="ARBA" id="ARBA00004123"/>
    </source>
</evidence>
<evidence type="ECO:0000256" key="6">
    <source>
        <dbReference type="SAM" id="MobiDB-lite"/>
    </source>
</evidence>
<feature type="compositionally biased region" description="Basic and acidic residues" evidence="6">
    <location>
        <begin position="456"/>
        <end position="466"/>
    </location>
</feature>
<feature type="region of interest" description="Disordered" evidence="6">
    <location>
        <begin position="922"/>
        <end position="956"/>
    </location>
</feature>
<dbReference type="PANTHER" id="PTHR13339:SF0">
    <property type="entry name" value="COP9 SIGNALOSOME COMPLEX SUBUNIT 8"/>
    <property type="match status" value="1"/>
</dbReference>
<evidence type="ECO:0000256" key="3">
    <source>
        <dbReference type="ARBA" id="ARBA00022490"/>
    </source>
</evidence>
<dbReference type="PANTHER" id="PTHR13339">
    <property type="entry name" value="COP9 SIGNALOSOME COMPLEX SUBUNIT 8"/>
    <property type="match status" value="1"/>
</dbReference>
<dbReference type="InterPro" id="IPR033464">
    <property type="entry name" value="CSN8_PSD8_EIF3K"/>
</dbReference>
<feature type="compositionally biased region" description="Low complexity" evidence="6">
    <location>
        <begin position="577"/>
        <end position="589"/>
    </location>
</feature>
<feature type="compositionally biased region" description="Low complexity" evidence="6">
    <location>
        <begin position="922"/>
        <end position="950"/>
    </location>
</feature>
<reference evidence="8" key="1">
    <citation type="submission" date="2021-02" db="EMBL/GenBank/DDBJ databases">
        <authorList>
            <person name="Dougan E. K."/>
            <person name="Rhodes N."/>
            <person name="Thang M."/>
            <person name="Chan C."/>
        </authorList>
    </citation>
    <scope>NUCLEOTIDE SEQUENCE</scope>
</reference>
<proteinExistence type="predicted"/>
<accession>A0A812V4E2</accession>
<keyword evidence="4" id="KW-0736">Signalosome</keyword>
<dbReference type="EMBL" id="CAJNJA010029030">
    <property type="protein sequence ID" value="CAE7617230.1"/>
    <property type="molecule type" value="Genomic_DNA"/>
</dbReference>
<name>A0A812V4E2_9DINO</name>
<dbReference type="InterPro" id="IPR033205">
    <property type="entry name" value="COP9_CSN8"/>
</dbReference>
<evidence type="ECO:0000256" key="5">
    <source>
        <dbReference type="ARBA" id="ARBA00023242"/>
    </source>
</evidence>
<feature type="compositionally biased region" description="Low complexity" evidence="6">
    <location>
        <begin position="854"/>
        <end position="874"/>
    </location>
</feature>
<feature type="compositionally biased region" description="Basic and acidic residues" evidence="6">
    <location>
        <begin position="1262"/>
        <end position="1271"/>
    </location>
</feature>
<feature type="compositionally biased region" description="Polar residues" evidence="6">
    <location>
        <begin position="520"/>
        <end position="538"/>
    </location>
</feature>
<dbReference type="OrthoDB" id="5351233at2759"/>
<dbReference type="GO" id="GO:0005737">
    <property type="term" value="C:cytoplasm"/>
    <property type="evidence" value="ECO:0007669"/>
    <property type="project" value="UniProtKB-SubCell"/>
</dbReference>
<dbReference type="GO" id="GO:0010387">
    <property type="term" value="P:COP9 signalosome assembly"/>
    <property type="evidence" value="ECO:0007669"/>
    <property type="project" value="InterPro"/>
</dbReference>
<keyword evidence="3" id="KW-0963">Cytoplasm</keyword>
<keyword evidence="9" id="KW-1185">Reference proteome</keyword>
<feature type="region of interest" description="Disordered" evidence="6">
    <location>
        <begin position="1048"/>
        <end position="1286"/>
    </location>
</feature>
<feature type="compositionally biased region" description="Basic and acidic residues" evidence="6">
    <location>
        <begin position="204"/>
        <end position="215"/>
    </location>
</feature>
<feature type="compositionally biased region" description="Basic and acidic residues" evidence="6">
    <location>
        <begin position="186"/>
        <end position="195"/>
    </location>
</feature>
<feature type="compositionally biased region" description="Basic and acidic residues" evidence="6">
    <location>
        <begin position="1110"/>
        <end position="1135"/>
    </location>
</feature>
<organism evidence="8 9">
    <name type="scientific">Symbiodinium necroappetens</name>
    <dbReference type="NCBI Taxonomy" id="1628268"/>
    <lineage>
        <taxon>Eukaryota</taxon>
        <taxon>Sar</taxon>
        <taxon>Alveolata</taxon>
        <taxon>Dinophyceae</taxon>
        <taxon>Suessiales</taxon>
        <taxon>Symbiodiniaceae</taxon>
        <taxon>Symbiodinium</taxon>
    </lineage>
</organism>
<comment type="subcellular location">
    <subcellularLocation>
        <location evidence="2">Cytoplasm</location>
    </subcellularLocation>
    <subcellularLocation>
        <location evidence="1">Nucleus</location>
    </subcellularLocation>
</comment>
<evidence type="ECO:0000313" key="8">
    <source>
        <dbReference type="EMBL" id="CAE7617230.1"/>
    </source>
</evidence>
<feature type="region of interest" description="Disordered" evidence="6">
    <location>
        <begin position="450"/>
        <end position="905"/>
    </location>
</feature>
<comment type="caution">
    <text evidence="8">The sequence shown here is derived from an EMBL/GenBank/DDBJ whole genome shotgun (WGS) entry which is preliminary data.</text>
</comment>
<feature type="compositionally biased region" description="Low complexity" evidence="6">
    <location>
        <begin position="546"/>
        <end position="559"/>
    </location>
</feature>
<feature type="compositionally biased region" description="Basic and acidic residues" evidence="6">
    <location>
        <begin position="394"/>
        <end position="409"/>
    </location>
</feature>
<sequence length="1498" mass="156636">MAGDPAAVLQQLHGQVSSWDAVQDELLLRALQSLRDGILRRAEMTEERLQKTARRAEAVGLKLRMASCSLEVLAQSQFLEHRVETEEDTVLEASAEAVEDIWSNLDVETAPEAEIEAIRQAFSLGQDFVHMKVDEDWPALPLVLGSEAWHSSWDAPQSVADFLAEDPPSPPRFEEPQPQAEAAQEDAEHAEHAEQAEQAEQEEHEALESSHHDGALPKPVAEEAPDLVSSLNALFARRGGPLEATEHQRFEMRQLRCAARCWSEVASVEPLHGFAMPAVAHVAMHWGMYSERGLLYTKSFGSPSDLVWSHDPDMDHGDFDGSSEGATIDAYTAYTLWRALLQRVCDWHDTQGKESPFGSGLEVCRLKLGSGREEVEVEVSQPACTIPWLFRGRPGSDSHAEASRERQREPFQSLCRKAIDNGHDRRRGAASDAKPLLDLCPFGPGCQVQPLHRFHPKPELHGQREPEGEDAGGPVGAGGPPLPVPGPKAKGKGKGKGKPGGKPSSRPTDSLFDDSGSLPVPSSQAAQTSPAKSGTSSLFDEPEMPAPVAAPAKPADPKALSLKPMASLFDDEPAPPAQKASPAKSGASSLFDDDAPSPPAKAPLTLKAGTSSLFDDETASGAPQPKAPLTLKSGMASLFDDDEPAKRPAAKTKVSPSPKKAPGPSLFSEQPPAKVAEHAEPASAKAKAVPKSAASLFDDVPLPVPASKSRAVTAKAPVPRAHDPLFDDEVAPKAASRAGALGPLGTSSGQPPPALPKSGGGIFDDAQASTTVPKQPKAASLLFDDSDPSAIRSSDDPPQVSGKGVGLLAAVTEPLPRKALPETDDSEPPKAPAKLPKAVESLFEEPSSDNAVGSAAMPAPAASRAKARPAAEASLFGDEPQGGAGTTSLFGNKPPPTPIRPGPSAASAVAALFDAPTSPIATTATAATPAPSSTTLAAAEPSQSPESAGAGAERPSLFGGARSVMASIFDDDDKTSATSFLAAKPASGHPARAGQPVESVTPGAPMAEGSGTAQTFTAEAVEPTVSAVSKAAPETSVKSTAAGRLAALRQRISSGSSGSDSDAAWEPEPTKPAASAKSTSLFGAPPAVLDPFEKPSEAPGPGGFPASAAPRKDSEREFPAPAKEDVKEERVEPVEKAAMSLPEPTSAERASGIESERPEPPERPSLFGGTKGPSGRTMNSIFDDDDDDDFIKPGPLAKAGLGASSGPPRSSLSSLFGEPGPAGPPWPSPGPPLPMPSKAPPTSASSLADPLRASQGTLKTVQQKEEEKDQDVQSPPNKVDPLGGLRMKPSAPWRSARMSEEAPIAALGASRAAEVLQLVAAGRFEEILSACEELELAPLSLDPSTAPPSPEQVEQQGLLCAVHLLAYLLEGQLDSARFLWKRTPAAVQQYPQAAAAHRVLAARWRRQYAEAFAQLQAGPPWDSRLQPLVAEVVSRSREGLLEKIGKAYKVVSLSCVAAMLGIDAVAALDAEGNVSPSSAKPEDDLMQMGEARRITNVL</sequence>
<feature type="domain" description="CSN8/PSMD8/EIF3K" evidence="7">
    <location>
        <begin position="1358"/>
        <end position="1467"/>
    </location>
</feature>
<gene>
    <name evidence="8" type="primary">CSN8</name>
    <name evidence="8" type="ORF">SNEC2469_LOCUS17522</name>
</gene>
<evidence type="ECO:0000259" key="7">
    <source>
        <dbReference type="Pfam" id="PF10075"/>
    </source>
</evidence>
<evidence type="ECO:0000256" key="4">
    <source>
        <dbReference type="ARBA" id="ARBA00022790"/>
    </source>
</evidence>
<dbReference type="GO" id="GO:0008180">
    <property type="term" value="C:COP9 signalosome"/>
    <property type="evidence" value="ECO:0007669"/>
    <property type="project" value="UniProtKB-KW"/>
</dbReference>
<feature type="compositionally biased region" description="Low complexity" evidence="6">
    <location>
        <begin position="681"/>
        <end position="695"/>
    </location>
</feature>